<comment type="caution">
    <text evidence="2">The sequence shown here is derived from an EMBL/GenBank/DDBJ whole genome shotgun (WGS) entry which is preliminary data.</text>
</comment>
<dbReference type="RefSeq" id="WP_205364808.1">
    <property type="nucleotide sequence ID" value="NZ_JADKYB010000041.1"/>
</dbReference>
<evidence type="ECO:0000313" key="3">
    <source>
        <dbReference type="Proteomes" id="UP000749040"/>
    </source>
</evidence>
<evidence type="ECO:0008006" key="4">
    <source>
        <dbReference type="Google" id="ProtNLM"/>
    </source>
</evidence>
<dbReference type="Proteomes" id="UP000749040">
    <property type="component" value="Unassembled WGS sequence"/>
</dbReference>
<feature type="compositionally biased region" description="Gly residues" evidence="1">
    <location>
        <begin position="191"/>
        <end position="200"/>
    </location>
</feature>
<keyword evidence="3" id="KW-1185">Reference proteome</keyword>
<feature type="compositionally biased region" description="Low complexity" evidence="1">
    <location>
        <begin position="178"/>
        <end position="190"/>
    </location>
</feature>
<proteinExistence type="predicted"/>
<reference evidence="2 3" key="1">
    <citation type="submission" date="2021-01" db="EMBL/GenBank/DDBJ databases">
        <title>Streptomyces acididurans sp. nov., isolated from a peat swamp forest soil.</title>
        <authorList>
            <person name="Chantavorakit T."/>
            <person name="Duangmal K."/>
        </authorList>
    </citation>
    <scope>NUCLEOTIDE SEQUENCE [LARGE SCALE GENOMIC DNA]</scope>
    <source>
        <strain evidence="2 3">KK5PA1</strain>
    </source>
</reference>
<name>A0ABS2U6D3_9ACTN</name>
<organism evidence="2 3">
    <name type="scientific">Actinacidiphila acididurans</name>
    <dbReference type="NCBI Taxonomy" id="2784346"/>
    <lineage>
        <taxon>Bacteria</taxon>
        <taxon>Bacillati</taxon>
        <taxon>Actinomycetota</taxon>
        <taxon>Actinomycetes</taxon>
        <taxon>Kitasatosporales</taxon>
        <taxon>Streptomycetaceae</taxon>
        <taxon>Actinacidiphila</taxon>
    </lineage>
</organism>
<accession>A0ABS2U6D3</accession>
<sequence length="278" mass="27166">MGAAVAALAMAGLSGCGGHGSASATASDGKQVPAGTATVSPAPPGKYQTLPQPCVAVSLDSLQHLVPGLPDYSGTESLTYDTDRRVGCRWQSRTSDGTARSLSVDLVRVVSYDPAISDEVQAQDDFSQQATAAHIPAAVGTPSGTPAGNGNGSGASTMTGPSGGAGTPGSGSGGSAGSSGSAGATASASPGAGGSNGSGAGQDLSPRRLSGVGNDAFLDDVLKGRSRRDVTVVFRTANVLVTVVYSESVGKGATAPHSDVLQQGAQDVATQLEHKVKG</sequence>
<evidence type="ECO:0000313" key="2">
    <source>
        <dbReference type="EMBL" id="MBM9510577.1"/>
    </source>
</evidence>
<dbReference type="EMBL" id="JADKYB010000041">
    <property type="protein sequence ID" value="MBM9510577.1"/>
    <property type="molecule type" value="Genomic_DNA"/>
</dbReference>
<feature type="region of interest" description="Disordered" evidence="1">
    <location>
        <begin position="16"/>
        <end position="45"/>
    </location>
</feature>
<gene>
    <name evidence="2" type="ORF">ITX44_39660</name>
</gene>
<feature type="region of interest" description="Disordered" evidence="1">
    <location>
        <begin position="137"/>
        <end position="213"/>
    </location>
</feature>
<feature type="compositionally biased region" description="Gly residues" evidence="1">
    <location>
        <begin position="161"/>
        <end position="177"/>
    </location>
</feature>
<protein>
    <recommendedName>
        <fullName evidence="4">DUF3558 domain-containing protein</fullName>
    </recommendedName>
</protein>
<evidence type="ECO:0000256" key="1">
    <source>
        <dbReference type="SAM" id="MobiDB-lite"/>
    </source>
</evidence>